<dbReference type="RefSeq" id="WP_226028218.1">
    <property type="nucleotide sequence ID" value="NZ_BAABIV010000011.1"/>
</dbReference>
<dbReference type="PROSITE" id="PS51318">
    <property type="entry name" value="TAT"/>
    <property type="match status" value="1"/>
</dbReference>
<gene>
    <name evidence="3" type="ORF">GCM10023257_26760</name>
</gene>
<evidence type="ECO:0000313" key="4">
    <source>
        <dbReference type="Proteomes" id="UP001500610"/>
    </source>
</evidence>
<reference evidence="4" key="1">
    <citation type="journal article" date="2019" name="Int. J. Syst. Evol. Microbiol.">
        <title>The Global Catalogue of Microorganisms (GCM) 10K type strain sequencing project: providing services to taxonomists for standard genome sequencing and annotation.</title>
        <authorList>
            <consortium name="The Broad Institute Genomics Platform"/>
            <consortium name="The Broad Institute Genome Sequencing Center for Infectious Disease"/>
            <person name="Wu L."/>
            <person name="Ma J."/>
        </authorList>
    </citation>
    <scope>NUCLEOTIDE SEQUENCE [LARGE SCALE GENOMIC DNA]</scope>
    <source>
        <strain evidence="4">JCM 17657</strain>
    </source>
</reference>
<protein>
    <submittedName>
        <fullName evidence="3">Uncharacterized protein</fullName>
    </submittedName>
</protein>
<feature type="compositionally biased region" description="Low complexity" evidence="1">
    <location>
        <begin position="107"/>
        <end position="165"/>
    </location>
</feature>
<keyword evidence="2" id="KW-0812">Transmembrane</keyword>
<keyword evidence="2" id="KW-1133">Transmembrane helix</keyword>
<proteinExistence type="predicted"/>
<organism evidence="3 4">
    <name type="scientific">Streptomyces hyderabadensis</name>
    <dbReference type="NCBI Taxonomy" id="598549"/>
    <lineage>
        <taxon>Bacteria</taxon>
        <taxon>Bacillati</taxon>
        <taxon>Actinomycetota</taxon>
        <taxon>Actinomycetes</taxon>
        <taxon>Kitasatosporales</taxon>
        <taxon>Streptomycetaceae</taxon>
        <taxon>Streptomyces</taxon>
    </lineage>
</organism>
<feature type="region of interest" description="Disordered" evidence="1">
    <location>
        <begin position="1"/>
        <end position="23"/>
    </location>
</feature>
<feature type="region of interest" description="Disordered" evidence="1">
    <location>
        <begin position="78"/>
        <end position="188"/>
    </location>
</feature>
<accession>A0ABP9I3P3</accession>
<comment type="caution">
    <text evidence="3">The sequence shown here is derived from an EMBL/GenBank/DDBJ whole genome shotgun (WGS) entry which is preliminary data.</text>
</comment>
<keyword evidence="4" id="KW-1185">Reference proteome</keyword>
<feature type="compositionally biased region" description="Pro residues" evidence="1">
    <location>
        <begin position="81"/>
        <end position="106"/>
    </location>
</feature>
<keyword evidence="2" id="KW-0472">Membrane</keyword>
<evidence type="ECO:0000256" key="1">
    <source>
        <dbReference type="SAM" id="MobiDB-lite"/>
    </source>
</evidence>
<evidence type="ECO:0000256" key="2">
    <source>
        <dbReference type="SAM" id="Phobius"/>
    </source>
</evidence>
<dbReference type="EMBL" id="BAABIV010000011">
    <property type="protein sequence ID" value="GAA4986001.1"/>
    <property type="molecule type" value="Genomic_DNA"/>
</dbReference>
<dbReference type="InterPro" id="IPR006311">
    <property type="entry name" value="TAT_signal"/>
</dbReference>
<dbReference type="Proteomes" id="UP001500610">
    <property type="component" value="Unassembled WGS sequence"/>
</dbReference>
<evidence type="ECO:0000313" key="3">
    <source>
        <dbReference type="EMBL" id="GAA4986001.1"/>
    </source>
</evidence>
<feature type="transmembrane region" description="Helical" evidence="2">
    <location>
        <begin position="52"/>
        <end position="77"/>
    </location>
</feature>
<name>A0ABP9I3P3_9ACTN</name>
<sequence length="188" mass="18988">MTTRLEDEMDEPGSGPDGDDPLLVVLRPGADFLGPPPGRYEAIRRAASRRRLLRAVAGAAATAAAAALIALPLRWAVPTEPTRPAPPLAPAPADPTPQASPSPAPPSDATRAPRSGHAPPTEAPAPSAATPSPSEPTTEPSVPPVRQGPSSAPGAVVVPTPAAPDHAAHSGSAAFERLPSAPLFRVEV</sequence>